<reference evidence="2" key="2">
    <citation type="submission" date="2004-02" db="EMBL/GenBank/DDBJ databases">
        <authorList>
            <consortium name="Genoscope"/>
            <consortium name="Whitehead Institute Centre for Genome Research"/>
        </authorList>
    </citation>
    <scope>NUCLEOTIDE SEQUENCE</scope>
</reference>
<dbReference type="KEGG" id="tng:GSTEN00023341G001"/>
<protein>
    <submittedName>
        <fullName evidence="2">(spotted green pufferfish) hypothetical protein</fullName>
    </submittedName>
</protein>
<organism evidence="2">
    <name type="scientific">Tetraodon nigroviridis</name>
    <name type="common">Spotted green pufferfish</name>
    <name type="synonym">Chelonodon nigroviridis</name>
    <dbReference type="NCBI Taxonomy" id="99883"/>
    <lineage>
        <taxon>Eukaryota</taxon>
        <taxon>Metazoa</taxon>
        <taxon>Chordata</taxon>
        <taxon>Craniata</taxon>
        <taxon>Vertebrata</taxon>
        <taxon>Euteleostomi</taxon>
        <taxon>Actinopterygii</taxon>
        <taxon>Neopterygii</taxon>
        <taxon>Teleostei</taxon>
        <taxon>Neoteleostei</taxon>
        <taxon>Acanthomorphata</taxon>
        <taxon>Eupercaria</taxon>
        <taxon>Tetraodontiformes</taxon>
        <taxon>Tetradontoidea</taxon>
        <taxon>Tetraodontidae</taxon>
        <taxon>Tetraodon</taxon>
    </lineage>
</organism>
<dbReference type="EMBL" id="CAAE01014729">
    <property type="protein sequence ID" value="CAG03799.1"/>
    <property type="molecule type" value="Genomic_DNA"/>
</dbReference>
<accession>Q4S6D3</accession>
<feature type="compositionally biased region" description="Polar residues" evidence="1">
    <location>
        <begin position="156"/>
        <end position="170"/>
    </location>
</feature>
<evidence type="ECO:0000313" key="2">
    <source>
        <dbReference type="EMBL" id="CAG03799.1"/>
    </source>
</evidence>
<evidence type="ECO:0000256" key="1">
    <source>
        <dbReference type="SAM" id="MobiDB-lite"/>
    </source>
</evidence>
<dbReference type="AlphaFoldDB" id="Q4S6D3"/>
<proteinExistence type="predicted"/>
<comment type="caution">
    <text evidence="2">The sequence shown here is derived from an EMBL/GenBank/DDBJ whole genome shotgun (WGS) entry which is preliminary data.</text>
</comment>
<feature type="region of interest" description="Disordered" evidence="1">
    <location>
        <begin position="146"/>
        <end position="170"/>
    </location>
</feature>
<reference evidence="2" key="1">
    <citation type="journal article" date="2004" name="Nature">
        <title>Genome duplication in the teleost fish Tetraodon nigroviridis reveals the early vertebrate proto-karyotype.</title>
        <authorList>
            <person name="Jaillon O."/>
            <person name="Aury J.-M."/>
            <person name="Brunet F."/>
            <person name="Petit J.-L."/>
            <person name="Stange-Thomann N."/>
            <person name="Mauceli E."/>
            <person name="Bouneau L."/>
            <person name="Fischer C."/>
            <person name="Ozouf-Costaz C."/>
            <person name="Bernot A."/>
            <person name="Nicaud S."/>
            <person name="Jaffe D."/>
            <person name="Fisher S."/>
            <person name="Lutfalla G."/>
            <person name="Dossat C."/>
            <person name="Segurens B."/>
            <person name="Dasilva C."/>
            <person name="Salanoubat M."/>
            <person name="Levy M."/>
            <person name="Boudet N."/>
            <person name="Castellano S."/>
            <person name="Anthouard V."/>
            <person name="Jubin C."/>
            <person name="Castelli V."/>
            <person name="Katinka M."/>
            <person name="Vacherie B."/>
            <person name="Biemont C."/>
            <person name="Skalli Z."/>
            <person name="Cattolico L."/>
            <person name="Poulain J."/>
            <person name="De Berardinis V."/>
            <person name="Cruaud C."/>
            <person name="Duprat S."/>
            <person name="Brottier P."/>
            <person name="Coutanceau J.-P."/>
            <person name="Gouzy J."/>
            <person name="Parra G."/>
            <person name="Lardier G."/>
            <person name="Chapple C."/>
            <person name="McKernan K.J."/>
            <person name="McEwan P."/>
            <person name="Bosak S."/>
            <person name="Kellis M."/>
            <person name="Volff J.-N."/>
            <person name="Guigo R."/>
            <person name="Zody M.C."/>
            <person name="Mesirov J."/>
            <person name="Lindblad-Toh K."/>
            <person name="Birren B."/>
            <person name="Nusbaum C."/>
            <person name="Kahn D."/>
            <person name="Robinson-Rechavi M."/>
            <person name="Laudet V."/>
            <person name="Schachter V."/>
            <person name="Quetier F."/>
            <person name="Saurin W."/>
            <person name="Scarpelli C."/>
            <person name="Wincker P."/>
            <person name="Lander E.S."/>
            <person name="Weissenbach J."/>
            <person name="Roest Crollius H."/>
        </authorList>
    </citation>
    <scope>NUCLEOTIDE SEQUENCE [LARGE SCALE GENOMIC DNA]</scope>
</reference>
<sequence length="170" mass="18853">MENMTLREVSATSQPHSGCFQVCGASFIGEVNRQEPRMSQTAQNVNRIVSDIQNSMKQVVKYRRFGNTLGAFLGGLRQIAVPFTGGLGLPVVAAANRLVTAKTPSVVRFLEKNQKGNELERLGKEFLRIAQPLNGELKEIKATARDLQQEMPGNNPRDTTSTSWKTSFNW</sequence>
<gene>
    <name evidence="2" type="ORF">GSTENG00023341001</name>
</gene>
<name>Q4S6D3_TETNG</name>